<keyword evidence="2" id="KW-1185">Reference proteome</keyword>
<dbReference type="KEGG" id="apra:G3A50_05360"/>
<dbReference type="RefSeq" id="WP_163074293.1">
    <property type="nucleotide sequence ID" value="NZ_CP048630.1"/>
</dbReference>
<proteinExistence type="predicted"/>
<organism evidence="1 2">
    <name type="scientific">Ancylobacter pratisalsi</name>
    <dbReference type="NCBI Taxonomy" id="1745854"/>
    <lineage>
        <taxon>Bacteria</taxon>
        <taxon>Pseudomonadati</taxon>
        <taxon>Pseudomonadota</taxon>
        <taxon>Alphaproteobacteria</taxon>
        <taxon>Hyphomicrobiales</taxon>
        <taxon>Xanthobacteraceae</taxon>
        <taxon>Ancylobacter</taxon>
    </lineage>
</organism>
<gene>
    <name evidence="1" type="ORF">G3A50_05360</name>
</gene>
<dbReference type="Proteomes" id="UP000464751">
    <property type="component" value="Chromosome"/>
</dbReference>
<evidence type="ECO:0000313" key="1">
    <source>
        <dbReference type="EMBL" id="QIB33195.1"/>
    </source>
</evidence>
<protein>
    <submittedName>
        <fullName evidence="1">Uncharacterized protein</fullName>
    </submittedName>
</protein>
<name>A0A6P1YJ86_9HYPH</name>
<evidence type="ECO:0000313" key="2">
    <source>
        <dbReference type="Proteomes" id="UP000464751"/>
    </source>
</evidence>
<accession>A0A6P1YJ86</accession>
<dbReference type="EMBL" id="CP048630">
    <property type="protein sequence ID" value="QIB33195.1"/>
    <property type="molecule type" value="Genomic_DNA"/>
</dbReference>
<reference evidence="1 2" key="1">
    <citation type="submission" date="2020-02" db="EMBL/GenBank/DDBJ databases">
        <authorList>
            <person name="Li G."/>
        </authorList>
    </citation>
    <scope>NUCLEOTIDE SEQUENCE [LARGE SCALE GENOMIC DNA]</scope>
    <source>
        <strain evidence="1 2">DSM 102029</strain>
    </source>
</reference>
<dbReference type="AlphaFoldDB" id="A0A6P1YJ86"/>
<sequence length="158" mass="16997">MDIIDDDIAGFIEGEVMTVLAGRDAGMAATIGRGVGTARVGPDAFETLFSRAQWPQLAHDLHSGAPLAITFAAPSDYRCYQIKAVVLEAGPADAEGQHRAARYMADMAARLAGFGVPARPIAVWLCAHDLWRVRYRVREIFTQTPGANAGRKVSERGS</sequence>